<keyword evidence="5" id="KW-0175">Coiled coil</keyword>
<comment type="similarity">
    <text evidence="2">Belongs to the FIP1 family.</text>
</comment>
<keyword evidence="10" id="KW-1185">Reference proteome</keyword>
<feature type="compositionally biased region" description="Polar residues" evidence="6">
    <location>
        <begin position="868"/>
        <end position="901"/>
    </location>
</feature>
<dbReference type="GO" id="GO:0006325">
    <property type="term" value="P:chromatin organization"/>
    <property type="evidence" value="ECO:0007669"/>
    <property type="project" value="TreeGrafter"/>
</dbReference>
<comment type="subcellular location">
    <subcellularLocation>
        <location evidence="1">Nucleus</location>
    </subcellularLocation>
</comment>
<feature type="region of interest" description="Disordered" evidence="6">
    <location>
        <begin position="271"/>
        <end position="330"/>
    </location>
</feature>
<evidence type="ECO:0000313" key="10">
    <source>
        <dbReference type="Proteomes" id="UP000053317"/>
    </source>
</evidence>
<evidence type="ECO:0000256" key="2">
    <source>
        <dbReference type="ARBA" id="ARBA00007459"/>
    </source>
</evidence>
<reference evidence="9 10" key="2">
    <citation type="submission" date="2015-05" db="EMBL/GenBank/DDBJ databases">
        <authorList>
            <person name="Morales-Cruz A."/>
            <person name="Amrine K.C."/>
            <person name="Cantu D."/>
        </authorList>
    </citation>
    <scope>NUCLEOTIDE SEQUENCE [LARGE SCALE GENOMIC DNA]</scope>
    <source>
        <strain evidence="9">UCRPC4</strain>
    </source>
</reference>
<evidence type="ECO:0000313" key="9">
    <source>
        <dbReference type="EMBL" id="KKY14933.1"/>
    </source>
</evidence>
<feature type="compositionally biased region" description="Acidic residues" evidence="6">
    <location>
        <begin position="1"/>
        <end position="11"/>
    </location>
</feature>
<feature type="region of interest" description="Disordered" evidence="6">
    <location>
        <begin position="1"/>
        <end position="129"/>
    </location>
</feature>
<evidence type="ECO:0000259" key="7">
    <source>
        <dbReference type="Pfam" id="PF04921"/>
    </source>
</evidence>
<name>A0A0G2FSR1_PHACM</name>
<gene>
    <name evidence="9" type="ORF">UCRPC4_g06588</name>
</gene>
<feature type="region of interest" description="Disordered" evidence="6">
    <location>
        <begin position="360"/>
        <end position="468"/>
    </location>
</feature>
<feature type="compositionally biased region" description="Gly residues" evidence="6">
    <location>
        <begin position="271"/>
        <end position="281"/>
    </location>
</feature>
<keyword evidence="4" id="KW-0539">Nucleus</keyword>
<dbReference type="Pfam" id="PF05182">
    <property type="entry name" value="Fip1"/>
    <property type="match status" value="1"/>
</dbReference>
<sequence>MEGEEDDDLYDPADINPGSEPAANGEVKMELEEGEEEDEGAEESDDDINFITDAKIESRPEAPQVKRQVSSSIPPQLAQPTDIRARTATPLSNVKQEASGDRQPGTPDRPGTDYPARHTSTVDPNANPVHPLTGKPILSTDFDTDFPSESTKPWRKPGSDITDYFNYGFDEFTWASYCLKTQQMPKEITEIKNQAESMKAFVEGIGSGGLPGMAPSAPSAPAGMPQMPGMPSEAEMQQMFAGMMAQGMNPASMDPNQFMQMMMGGGPGNGGFGGQDGGFGGQPAQQPQGGYGGGGSGFNQQGGGQGFRSRGQRGRCRNGTPRQFTSQAATAEDLLKTQTVGLVHLDDFRKRRADVLEQKIKEAQDATSGRFKSSGSGTATPADEGDGATSTRDLARQPPKKKKKKIVKSVLSFGDDEEEEQVPIGKSATITPKGSTSQTPQPESREQTTSPVPRRLTPNPTSSIPAPKAITKASLHAEALQRDALRKEFLAMQEAIKNTEILIPFVFYDGTNIPGGMVKIKKGEHVWLFLERARKVGADTGAAGSGSGTTAGTGGGGSRTKNENRKEWARISVDDLICVRGEVIVPHHYEFYYFIANKVPNPGGGLLFEYANTASKENSESILRIPGQDALEGKDADRTFTKVVDRRCHIFCIDCANTLKLASANLQDRHCPACKESLSNPDDAVNTVLTPTEDYKTSVLSGLDPNTIMDLLNSQMDRIVKDANAEIENCQKKIEELQFGTKTLQEERNDLVKQFQAKASRHAQTQKMYENLKNKVRMSGIPAAALQSADMIAQSRPVTYNVNAPMDDAGGIKYTPNTSFSYPTQNGQANDLGHAERHYRTASGSGSVHSTDFGTMPPPQRPVHGKHSNTGIISTPQHRSQLPGSLRTAANRSHIPQSTAHFQPPGTGTGRRSNPSYSNHRQNQNASSYGISAGMKVGSAPGTSVGTSDLTNPRFTANSLANSLANGLGGAFATGPAFPGNHFS</sequence>
<feature type="compositionally biased region" description="Gly residues" evidence="6">
    <location>
        <begin position="543"/>
        <end position="558"/>
    </location>
</feature>
<feature type="domain" description="Pre-mRNA polyadenylation factor Fip1" evidence="8">
    <location>
        <begin position="143"/>
        <end position="184"/>
    </location>
</feature>
<dbReference type="InterPro" id="IPR007005">
    <property type="entry name" value="XAP5"/>
</dbReference>
<reference evidence="9 10" key="1">
    <citation type="submission" date="2015-05" db="EMBL/GenBank/DDBJ databases">
        <title>Distinctive expansion of gene families associated with plant cell wall degradation and secondary metabolism in the genomes of grapevine trunk pathogens.</title>
        <authorList>
            <person name="Lawrence D.P."/>
            <person name="Travadon R."/>
            <person name="Rolshausen P.E."/>
            <person name="Baumgartner K."/>
        </authorList>
    </citation>
    <scope>NUCLEOTIDE SEQUENCE [LARGE SCALE GENOMIC DNA]</scope>
    <source>
        <strain evidence="9">UCRPC4</strain>
    </source>
</reference>
<feature type="compositionally biased region" description="Acidic residues" evidence="6">
    <location>
        <begin position="32"/>
        <end position="48"/>
    </location>
</feature>
<accession>A0A0G2FSR1</accession>
<evidence type="ECO:0000256" key="1">
    <source>
        <dbReference type="ARBA" id="ARBA00004123"/>
    </source>
</evidence>
<feature type="region of interest" description="Disordered" evidence="6">
    <location>
        <begin position="539"/>
        <end position="563"/>
    </location>
</feature>
<feature type="compositionally biased region" description="Polar residues" evidence="6">
    <location>
        <begin position="842"/>
        <end position="853"/>
    </location>
</feature>
<evidence type="ECO:0000256" key="4">
    <source>
        <dbReference type="ARBA" id="ARBA00023242"/>
    </source>
</evidence>
<feature type="domain" description="FAM50A/XAP5 C-terminal" evidence="7">
    <location>
        <begin position="499"/>
        <end position="647"/>
    </location>
</feature>
<feature type="compositionally biased region" description="Basic residues" evidence="6">
    <location>
        <begin position="398"/>
        <end position="407"/>
    </location>
</feature>
<feature type="compositionally biased region" description="Polar residues" evidence="6">
    <location>
        <begin position="365"/>
        <end position="379"/>
    </location>
</feature>
<keyword evidence="3" id="KW-0507">mRNA processing</keyword>
<feature type="compositionally biased region" description="Gly residues" evidence="6">
    <location>
        <begin position="289"/>
        <end position="306"/>
    </location>
</feature>
<dbReference type="OrthoDB" id="1562195at2759"/>
<feature type="coiled-coil region" evidence="5">
    <location>
        <begin position="713"/>
        <end position="747"/>
    </location>
</feature>
<evidence type="ECO:0000256" key="5">
    <source>
        <dbReference type="SAM" id="Coils"/>
    </source>
</evidence>
<evidence type="ECO:0000256" key="6">
    <source>
        <dbReference type="SAM" id="MobiDB-lite"/>
    </source>
</evidence>
<feature type="compositionally biased region" description="Polar residues" evidence="6">
    <location>
        <begin position="910"/>
        <end position="926"/>
    </location>
</feature>
<evidence type="ECO:0000256" key="3">
    <source>
        <dbReference type="ARBA" id="ARBA00022664"/>
    </source>
</evidence>
<comment type="caution">
    <text evidence="9">The sequence shown here is derived from an EMBL/GenBank/DDBJ whole genome shotgun (WGS) entry which is preliminary data.</text>
</comment>
<dbReference type="Pfam" id="PF04921">
    <property type="entry name" value="XAP5"/>
    <property type="match status" value="1"/>
</dbReference>
<dbReference type="InterPro" id="IPR007854">
    <property type="entry name" value="Fip1_dom"/>
</dbReference>
<feature type="compositionally biased region" description="Polar residues" evidence="6">
    <location>
        <begin position="320"/>
        <end position="329"/>
    </location>
</feature>
<dbReference type="Proteomes" id="UP000053317">
    <property type="component" value="Unassembled WGS sequence"/>
</dbReference>
<feature type="region of interest" description="Disordered" evidence="6">
    <location>
        <begin position="841"/>
        <end position="926"/>
    </location>
</feature>
<dbReference type="InterPro" id="IPR048337">
    <property type="entry name" value="FAM50A/XAP5_C"/>
</dbReference>
<organism evidence="9 10">
    <name type="scientific">Phaeomoniella chlamydospora</name>
    <name type="common">Phaeoacremonium chlamydosporum</name>
    <dbReference type="NCBI Taxonomy" id="158046"/>
    <lineage>
        <taxon>Eukaryota</taxon>
        <taxon>Fungi</taxon>
        <taxon>Dikarya</taxon>
        <taxon>Ascomycota</taxon>
        <taxon>Pezizomycotina</taxon>
        <taxon>Eurotiomycetes</taxon>
        <taxon>Chaetothyriomycetidae</taxon>
        <taxon>Phaeomoniellales</taxon>
        <taxon>Phaeomoniellaceae</taxon>
        <taxon>Phaeomoniella</taxon>
    </lineage>
</organism>
<dbReference type="PANTHER" id="PTHR12722">
    <property type="entry name" value="XAP-5 PROTEIN-RELATED"/>
    <property type="match status" value="1"/>
</dbReference>
<protein>
    <submittedName>
        <fullName evidence="9">Putative xap5 domain-containing protein</fullName>
    </submittedName>
</protein>
<evidence type="ECO:0000259" key="8">
    <source>
        <dbReference type="Pfam" id="PF05182"/>
    </source>
</evidence>
<dbReference type="GO" id="GO:0005634">
    <property type="term" value="C:nucleus"/>
    <property type="evidence" value="ECO:0007669"/>
    <property type="project" value="UniProtKB-SubCell"/>
</dbReference>
<dbReference type="AlphaFoldDB" id="A0A0G2FSR1"/>
<dbReference type="EMBL" id="LCWF01000201">
    <property type="protein sequence ID" value="KKY14933.1"/>
    <property type="molecule type" value="Genomic_DNA"/>
</dbReference>
<dbReference type="PANTHER" id="PTHR12722:SF0">
    <property type="entry name" value="PROTEIN FAM50A"/>
    <property type="match status" value="1"/>
</dbReference>
<proteinExistence type="inferred from homology"/>
<dbReference type="GO" id="GO:0006397">
    <property type="term" value="P:mRNA processing"/>
    <property type="evidence" value="ECO:0007669"/>
    <property type="project" value="UniProtKB-KW"/>
</dbReference>
<feature type="compositionally biased region" description="Polar residues" evidence="6">
    <location>
        <begin position="428"/>
        <end position="451"/>
    </location>
</feature>